<dbReference type="GO" id="GO:0005694">
    <property type="term" value="C:chromosome"/>
    <property type="evidence" value="ECO:0007669"/>
    <property type="project" value="TreeGrafter"/>
</dbReference>
<dbReference type="InterPro" id="IPR003152">
    <property type="entry name" value="FATC_dom"/>
</dbReference>
<dbReference type="InterPro" id="IPR016024">
    <property type="entry name" value="ARM-type_fold"/>
</dbReference>
<dbReference type="CDD" id="cd00892">
    <property type="entry name" value="PIKKc_ATR"/>
    <property type="match status" value="1"/>
</dbReference>
<feature type="domain" description="FATC" evidence="15">
    <location>
        <begin position="3001"/>
        <end position="3033"/>
    </location>
</feature>
<evidence type="ECO:0000313" key="16">
    <source>
        <dbReference type="EMBL" id="GAX13107.1"/>
    </source>
</evidence>
<feature type="compositionally biased region" description="Basic and acidic residues" evidence="12">
    <location>
        <begin position="2948"/>
        <end position="2960"/>
    </location>
</feature>
<dbReference type="Gene3D" id="1.10.1070.11">
    <property type="entry name" value="Phosphatidylinositol 3-/4-kinase, catalytic domain"/>
    <property type="match status" value="1"/>
</dbReference>
<feature type="domain" description="FAT" evidence="14">
    <location>
        <begin position="1877"/>
        <end position="2522"/>
    </location>
</feature>
<sequence length="3033" mass="344289">MSPPPALVEGRNETSLLVQISESCARHRLRHEKQQSHHGAGEENMSTFCQESIKTLRKIVPKIERQYHASTNPQAEDIGHICDFYEQLIEGDFCPHAPDALRQENGPLNVLPRIYFLFENLLSFSVMEDTMTSSRTATSSRVFEKICQTVAQLLAMMADCAVVHDIFQDWFELALDLSLLSQSTLTDDYMDQVELSLYDRVLMQSTAIIDDRDEYVLILKTKEHLYMIQSAVTTVLYHLIHLLQEKRLLDAMMVDMVQSNGYGDSYFIDLITERPDLFEELLTMSRPILLSPESESLKKNALRVRSKMATLRLLQMMDSDLRDIGVVSPLASLRLHLHILIAEAIGNVLQTKQSFSLSKLEASYIRKLAQCLTGTVHRFGECPSDRTTYLALLWNRIQSIQSCLKVNPARRALEVAVLRSIHMLLVKVGKCGHAEAQVSDHDTLTHVLGLVEDPDFHEYAIWIISAILAMNGYDNLEDICGEAIRHDETEFVDEKVVSGTKRTLPTRELASFTKRQKYDEVGSTLRPDERRENMVRAVAEDLLQLLIYERQSNQATSASSIKVLGGIRIVLALAEATTSLGQVAEMWFSRVLLDVALQLARNVQDSDVSSESRVVLRSLVCCGLHVFQVRSHCPDLFANALAAALPVDDFVETCESLFLLLLNEGQIEKHPWVLDSVFHHCLHLQFTARSRPSNPLASFDIEVFTFFLVRVSFDGVKVTSQKFEKVNAEGSHDTQDKRLSFLASSVKLVLPESNLTTQQKTCRLLALIDFKILNSWSKKTCLLSIQWLLRESSLHDLRRMMNRYNRERPLSGSDLWRFVIDCCFADDDASIRKISAEIIQLVFNDGSTGLIPCLLSTDDEWIALNSGAQSTHDLSQVQILDQLVIRFFRNVDELLHRRCCVPQSQLSLTIGSVSSSSSEKSLKRDRNFEQLIFQCRRATKVLLSFCVDKDDYLMKRVLHSSLTRVVRLWSGPGTLRNETHWISFVELSRWIYGSVVSRVFDDENIKRFVPNLFREVLVPSSTILMADGRTGIDNIRDGTKERHCLLLSTFIGVFILSGSADAEGTSIAARNHGCVNDIERFLGTYLPYIFSQFVLERDYDALRLTTCFKFFILGQKLFESKQKMRVSNDGLKMNYVFDLSLGSPKSTFVTSSMLSRVWRHDLEEQTGSLCSSTDVFATLLPLVFTRAGESEIIFLMQTVLKNRLISLTKTIQTNERIILRNILLEIGDNYYSYDPVFRAFKLIDYFRTLSDEASSRPLSTLYRNFKDHDESHSEWITMHFMYLVVQIVQFRWSTKTDKERTQSLRSLLFAVRLLDPKESCQYFPQIIATLNAAVALCEERATHDTEEVMLVAVQILSEFIKLAGESNTELLGQNLKIVVVSLVPVLSESEYSHESSARSASRNVGIEIIQGLVQGDIGRRLAPYFSDIPFLPSNEALHSVKESLRSLGVDNDTVLSTQGTQDGASTDQSHNDTSKQEALRQRLATVCPLIAHENAGVRRIALKHIIDLLKANRYLFHALVENEGDTSMKHYLTVIKPETSGSSYGTVTELLEAVMSRCLVETDEKTRILLATCIGEVGAIAVDRLEENSDKNSCVKMENGPWKSRAARHQLKLVTEHLVTSLKAAHTTSDQHKIMFTIQQVLQILDKSVSKRKVHDDTSNSEKSEMSGWLSAQLSNAGVLDIVEPFWWTEFCESEAAVTWKNPPFFNESPSYFAWMSNWCSYLARRAYDKRETEWSELFYACRTALRTPVGLEIAEYLLPILILDRICFGDAHDEKVILDEIRSALTFRNDFYPKMIHTERQKVVNTLLDLIETMQRWHEQETESKLTGSVKAVESRECKDNNHNFEPPINRAAFNWTVEDATMRIDDILTNIPLSLRARAASCVGMHSRALRLFEMVARQRTVKAVFENTKTKYVCDKQTRSRAAGTCYGSELEYFMETLCSLDDYETLSCLLEDESTKNGASFSWGATKKKEISGDWEGALQDYERALQLQRTDKSEFIHLQKGALRCLLELGHFESVINQVSGLMSESSNANNDCSIYDEYLPASVEASWRLGDWNSLESLSKSETRQKCSRECSGLTQGDIILELRKGNFDMAMTHLANARRLIMNALSITASEGYARAFRDVISLHALREIEDVASIICDDDASKNLGDLLAKADLSWDRRLSFVGPVGASHILDTRLALSRLAGDSILEGSMFLQMGKMARKDKLLGTAANALSQAQAVFCKVKAGNWNGHGITRSSMHFQFAKLKHDSGDCTSALRMLDIGDLDTLVHLSDSDLRLQVSERVKFFLGSECHGMTSEETVSVFAKSVLQSTRWMIDGGLKGGSEIMSRFRILHQVAPRLEKGHFYFAKYVDAILRSRIIAILRKSPEGRSRESDDILDGFVVAHDRACQRYILLAIKHYVEALIIDIRHVYQALPRLLSLWFEFTSIGSTEQSKYRVYEEPTAQVLTQNQEEANAVIATKYKQIPVPAFYTALPQLISRVKHPNSDTTTVVHGIVRRVLTKYPAQAMWPLAWLRQSRQHDRQKAGNEIFREAELRLAETSNRLHLLLVESKSLFEWLQKLAKFEPKKARCTEIKVTPWKGQIGLEEFIPPVKAALSASFSIGDSERSRDLFPRHVPRMRAFSSTIKVMQSKARPKILKAHVVSADSLTKIKERTSSGCFDIGEIHFLVKQEAKGDLRKDARVQELNNVVNRLLVSTAGRTMNQRRPLRIRTFAVTCLSEDTGILEWVPDTSSFRSLIGKAFNPQVNTYTAQRRGARLANLGDPVMRKDYERCQEMFFVSKNLKAATKMFEELCLSTNPPLLFWWFVHAFENSNAWYEARTRFTRSSAAWAAIGHVLGVGDRHAENILVDTSNGECVHVDFDCIFDKGLHLPKPEVVPFRLTQNMLDAFGPTGADGIFSDILYKAMHTLRDNRDTLLSVLEPFLKDPVIDWKRSRSQQQDKNSSGEDHNTKEAKRSINVIDERLRGIYNLRNPNYKRIRRNDTFVDQEDEELTHMLPLSVEGQVHKMIAEATSNENLVQMYIGWMAWL</sequence>
<accession>A0A1Z5JGH2</accession>
<dbReference type="Pfam" id="PF00454">
    <property type="entry name" value="PI3_PI4_kinase"/>
    <property type="match status" value="1"/>
</dbReference>
<name>A0A1Z5JGH2_FISSO</name>
<keyword evidence="9" id="KW-0067">ATP-binding</keyword>
<evidence type="ECO:0000256" key="9">
    <source>
        <dbReference type="ARBA" id="ARBA00022840"/>
    </source>
</evidence>
<organism evidence="16 17">
    <name type="scientific">Fistulifera solaris</name>
    <name type="common">Oleaginous diatom</name>
    <dbReference type="NCBI Taxonomy" id="1519565"/>
    <lineage>
        <taxon>Eukaryota</taxon>
        <taxon>Sar</taxon>
        <taxon>Stramenopiles</taxon>
        <taxon>Ochrophyta</taxon>
        <taxon>Bacillariophyta</taxon>
        <taxon>Bacillariophyceae</taxon>
        <taxon>Bacillariophycidae</taxon>
        <taxon>Naviculales</taxon>
        <taxon>Naviculaceae</taxon>
        <taxon>Fistulifera</taxon>
    </lineage>
</organism>
<dbReference type="InterPro" id="IPR000403">
    <property type="entry name" value="PI3/4_kinase_cat_dom"/>
</dbReference>
<dbReference type="PROSITE" id="PS50290">
    <property type="entry name" value="PI3_4_KINASE_3"/>
    <property type="match status" value="1"/>
</dbReference>
<dbReference type="GO" id="GO:0005524">
    <property type="term" value="F:ATP binding"/>
    <property type="evidence" value="ECO:0007669"/>
    <property type="project" value="UniProtKB-KW"/>
</dbReference>
<keyword evidence="17" id="KW-1185">Reference proteome</keyword>
<evidence type="ECO:0000313" key="17">
    <source>
        <dbReference type="Proteomes" id="UP000198406"/>
    </source>
</evidence>
<keyword evidence="7" id="KW-0227">DNA damage</keyword>
<dbReference type="Proteomes" id="UP000198406">
    <property type="component" value="Unassembled WGS sequence"/>
</dbReference>
<dbReference type="GO" id="GO:0000723">
    <property type="term" value="P:telomere maintenance"/>
    <property type="evidence" value="ECO:0007669"/>
    <property type="project" value="TreeGrafter"/>
</dbReference>
<dbReference type="SMART" id="SM01343">
    <property type="entry name" value="FATC"/>
    <property type="match status" value="1"/>
</dbReference>
<comment type="caution">
    <text evidence="16">The sequence shown here is derived from an EMBL/GenBank/DDBJ whole genome shotgun (WGS) entry which is preliminary data.</text>
</comment>
<evidence type="ECO:0000256" key="10">
    <source>
        <dbReference type="ARBA" id="ARBA00023204"/>
    </source>
</evidence>
<dbReference type="EMBL" id="BDSP01000061">
    <property type="protein sequence ID" value="GAX13107.1"/>
    <property type="molecule type" value="Genomic_DNA"/>
</dbReference>
<dbReference type="InterPro" id="IPR011009">
    <property type="entry name" value="Kinase-like_dom_sf"/>
</dbReference>
<dbReference type="InterPro" id="IPR057564">
    <property type="entry name" value="HEAT_ATR"/>
</dbReference>
<evidence type="ECO:0000256" key="6">
    <source>
        <dbReference type="ARBA" id="ARBA00022741"/>
    </source>
</evidence>
<dbReference type="GO" id="GO:0004674">
    <property type="term" value="F:protein serine/threonine kinase activity"/>
    <property type="evidence" value="ECO:0007669"/>
    <property type="project" value="UniProtKB-KW"/>
</dbReference>
<dbReference type="Pfam" id="PF23593">
    <property type="entry name" value="HEAT_ATR"/>
    <property type="match status" value="1"/>
</dbReference>
<feature type="compositionally biased region" description="Polar residues" evidence="12">
    <location>
        <begin position="1455"/>
        <end position="1468"/>
    </location>
</feature>
<dbReference type="InParanoid" id="A0A1Z5JGH2"/>
<proteinExistence type="inferred from homology"/>
<dbReference type="InterPro" id="IPR036940">
    <property type="entry name" value="PI3/4_kinase_cat_sf"/>
</dbReference>
<dbReference type="OrthoDB" id="381190at2759"/>
<evidence type="ECO:0000259" key="13">
    <source>
        <dbReference type="PROSITE" id="PS50290"/>
    </source>
</evidence>
<comment type="similarity">
    <text evidence="2">Belongs to the PI3/PI4-kinase family. ATM subfamily.</text>
</comment>
<reference evidence="16 17" key="1">
    <citation type="journal article" date="2015" name="Plant Cell">
        <title>Oil accumulation by the oleaginous diatom Fistulifera solaris as revealed by the genome and transcriptome.</title>
        <authorList>
            <person name="Tanaka T."/>
            <person name="Maeda Y."/>
            <person name="Veluchamy A."/>
            <person name="Tanaka M."/>
            <person name="Abida H."/>
            <person name="Marechal E."/>
            <person name="Bowler C."/>
            <person name="Muto M."/>
            <person name="Sunaga Y."/>
            <person name="Tanaka M."/>
            <person name="Yoshino T."/>
            <person name="Taniguchi T."/>
            <person name="Fukuda Y."/>
            <person name="Nemoto M."/>
            <person name="Matsumoto M."/>
            <person name="Wong P.S."/>
            <person name="Aburatani S."/>
            <person name="Fujibuchi W."/>
        </authorList>
    </citation>
    <scope>NUCLEOTIDE SEQUENCE [LARGE SCALE GENOMIC DNA]</scope>
    <source>
        <strain evidence="16 17">JPCC DA0580</strain>
    </source>
</reference>
<keyword evidence="6" id="KW-0547">Nucleotide-binding</keyword>
<dbReference type="Pfam" id="PF02260">
    <property type="entry name" value="FATC"/>
    <property type="match status" value="1"/>
</dbReference>
<keyword evidence="10" id="KW-0234">DNA repair</keyword>
<dbReference type="InterPro" id="IPR050517">
    <property type="entry name" value="DDR_Repair_Kinase"/>
</dbReference>
<dbReference type="SUPFAM" id="SSF48371">
    <property type="entry name" value="ARM repeat"/>
    <property type="match status" value="1"/>
</dbReference>
<feature type="domain" description="PI3K/PI4K catalytic" evidence="13">
    <location>
        <begin position="2627"/>
        <end position="2984"/>
    </location>
</feature>
<evidence type="ECO:0000256" key="5">
    <source>
        <dbReference type="ARBA" id="ARBA00022679"/>
    </source>
</evidence>
<dbReference type="Gene3D" id="3.30.1010.10">
    <property type="entry name" value="Phosphatidylinositol 3-kinase Catalytic Subunit, Chain A, domain 4"/>
    <property type="match status" value="1"/>
</dbReference>
<dbReference type="PROSITE" id="PS51189">
    <property type="entry name" value="FAT"/>
    <property type="match status" value="1"/>
</dbReference>
<evidence type="ECO:0000256" key="12">
    <source>
        <dbReference type="SAM" id="MobiDB-lite"/>
    </source>
</evidence>
<dbReference type="InterPro" id="IPR014009">
    <property type="entry name" value="PIK_FAT"/>
</dbReference>
<comment type="subcellular location">
    <subcellularLocation>
        <location evidence="1">Nucleus</location>
    </subcellularLocation>
</comment>
<dbReference type="InterPro" id="IPR056802">
    <property type="entry name" value="ATR-like_M-HEAT"/>
</dbReference>
<evidence type="ECO:0000256" key="7">
    <source>
        <dbReference type="ARBA" id="ARBA00022763"/>
    </source>
</evidence>
<keyword evidence="5 16" id="KW-0808">Transferase</keyword>
<evidence type="ECO:0000259" key="14">
    <source>
        <dbReference type="PROSITE" id="PS51189"/>
    </source>
</evidence>
<evidence type="ECO:0000256" key="2">
    <source>
        <dbReference type="ARBA" id="ARBA00010769"/>
    </source>
</evidence>
<evidence type="ECO:0000256" key="4">
    <source>
        <dbReference type="ARBA" id="ARBA00022527"/>
    </source>
</evidence>
<dbReference type="SMART" id="SM00146">
    <property type="entry name" value="PI3Kc"/>
    <property type="match status" value="1"/>
</dbReference>
<dbReference type="GO" id="GO:0006281">
    <property type="term" value="P:DNA repair"/>
    <property type="evidence" value="ECO:0007669"/>
    <property type="project" value="UniProtKB-KW"/>
</dbReference>
<evidence type="ECO:0000256" key="1">
    <source>
        <dbReference type="ARBA" id="ARBA00004123"/>
    </source>
</evidence>
<keyword evidence="4" id="KW-0723">Serine/threonine-protein kinase</keyword>
<dbReference type="PANTHER" id="PTHR11139">
    <property type="entry name" value="ATAXIA TELANGIECTASIA MUTATED ATM -RELATED"/>
    <property type="match status" value="1"/>
</dbReference>
<dbReference type="GO" id="GO:0005634">
    <property type="term" value="C:nucleus"/>
    <property type="evidence" value="ECO:0007669"/>
    <property type="project" value="UniProtKB-SubCell"/>
</dbReference>
<dbReference type="PROSITE" id="PS51190">
    <property type="entry name" value="FATC"/>
    <property type="match status" value="1"/>
</dbReference>
<dbReference type="EC" id="2.7.11.1" evidence="3"/>
<evidence type="ECO:0000259" key="15">
    <source>
        <dbReference type="PROSITE" id="PS51190"/>
    </source>
</evidence>
<evidence type="ECO:0000256" key="3">
    <source>
        <dbReference type="ARBA" id="ARBA00012513"/>
    </source>
</evidence>
<feature type="region of interest" description="Disordered" evidence="12">
    <location>
        <begin position="1455"/>
        <end position="1477"/>
    </location>
</feature>
<dbReference type="GO" id="GO:0000077">
    <property type="term" value="P:DNA damage checkpoint signaling"/>
    <property type="evidence" value="ECO:0007669"/>
    <property type="project" value="TreeGrafter"/>
</dbReference>
<dbReference type="PANTHER" id="PTHR11139:SF69">
    <property type="entry name" value="SERINE_THREONINE-PROTEIN KINASE ATR"/>
    <property type="match status" value="1"/>
</dbReference>
<dbReference type="SUPFAM" id="SSF56112">
    <property type="entry name" value="Protein kinase-like (PK-like)"/>
    <property type="match status" value="1"/>
</dbReference>
<feature type="region of interest" description="Disordered" evidence="12">
    <location>
        <begin position="2939"/>
        <end position="2960"/>
    </location>
</feature>
<protein>
    <recommendedName>
        <fullName evidence="3">non-specific serine/threonine protein kinase</fullName>
        <ecNumber evidence="3">2.7.11.1</ecNumber>
    </recommendedName>
</protein>
<keyword evidence="8 16" id="KW-0418">Kinase</keyword>
<dbReference type="InterPro" id="IPR003151">
    <property type="entry name" value="PIK-rel_kinase_FAT"/>
</dbReference>
<dbReference type="Pfam" id="PF25030">
    <property type="entry name" value="M-HEAT_ATR"/>
    <property type="match status" value="1"/>
</dbReference>
<evidence type="ECO:0000256" key="8">
    <source>
        <dbReference type="ARBA" id="ARBA00022777"/>
    </source>
</evidence>
<gene>
    <name evidence="16" type="ORF">FisN_17Hh036</name>
</gene>
<evidence type="ECO:0000256" key="11">
    <source>
        <dbReference type="ARBA" id="ARBA00023242"/>
    </source>
</evidence>
<keyword evidence="11" id="KW-0539">Nucleus</keyword>
<dbReference type="Pfam" id="PF02259">
    <property type="entry name" value="FAT"/>
    <property type="match status" value="1"/>
</dbReference>